<dbReference type="AlphaFoldDB" id="A0A974S341"/>
<sequence length="212" mass="22968">MRALRLAVLAPIIALLPASAPGYPSAAEILGEINRLRTNPVGYARSLEDYRRLFDPRDQRLYTMPGETLPRLSIDGAAAVDEAITALRRQSPRIPLDVDSTLTRTARLLADDQAITGAIGHRTAQAPTPGDRSKAASGDIYLTEAVSYGFTSPEDVVRQLVIDDGVPGRGHRRTLFSPELRFAGVWCGPHARRAAMCAIDLSAWRGGRPTAE</sequence>
<dbReference type="InterPro" id="IPR014044">
    <property type="entry name" value="CAP_dom"/>
</dbReference>
<dbReference type="EMBL" id="CP061035">
    <property type="protein sequence ID" value="QQV76108.1"/>
    <property type="molecule type" value="Genomic_DNA"/>
</dbReference>
<dbReference type="Proteomes" id="UP000595894">
    <property type="component" value="Chromosome"/>
</dbReference>
<dbReference type="KEGG" id="sari:H5J25_11180"/>
<evidence type="ECO:0000313" key="4">
    <source>
        <dbReference type="Proteomes" id="UP000595894"/>
    </source>
</evidence>
<organism evidence="3 4">
    <name type="scientific">Sphingomonas aliaeris</name>
    <dbReference type="NCBI Taxonomy" id="2759526"/>
    <lineage>
        <taxon>Bacteria</taxon>
        <taxon>Pseudomonadati</taxon>
        <taxon>Pseudomonadota</taxon>
        <taxon>Alphaproteobacteria</taxon>
        <taxon>Sphingomonadales</taxon>
        <taxon>Sphingomonadaceae</taxon>
        <taxon>Sphingomonas</taxon>
    </lineage>
</organism>
<dbReference type="Pfam" id="PF00188">
    <property type="entry name" value="CAP"/>
    <property type="match status" value="1"/>
</dbReference>
<protein>
    <submittedName>
        <fullName evidence="3">CAP domain-containing protein</fullName>
    </submittedName>
</protein>
<name>A0A974S341_9SPHN</name>
<proteinExistence type="predicted"/>
<dbReference type="RefSeq" id="WP_202090995.1">
    <property type="nucleotide sequence ID" value="NZ_CP061035.1"/>
</dbReference>
<evidence type="ECO:0000313" key="3">
    <source>
        <dbReference type="EMBL" id="QQV76108.1"/>
    </source>
</evidence>
<feature type="chain" id="PRO_5036764853" evidence="1">
    <location>
        <begin position="27"/>
        <end position="212"/>
    </location>
</feature>
<evidence type="ECO:0000256" key="1">
    <source>
        <dbReference type="SAM" id="SignalP"/>
    </source>
</evidence>
<dbReference type="InterPro" id="IPR035940">
    <property type="entry name" value="CAP_sf"/>
</dbReference>
<keyword evidence="1" id="KW-0732">Signal</keyword>
<gene>
    <name evidence="3" type="ORF">H5J25_11180</name>
</gene>
<feature type="domain" description="SCP" evidence="2">
    <location>
        <begin position="83"/>
        <end position="191"/>
    </location>
</feature>
<keyword evidence="4" id="KW-1185">Reference proteome</keyword>
<evidence type="ECO:0000259" key="2">
    <source>
        <dbReference type="Pfam" id="PF00188"/>
    </source>
</evidence>
<dbReference type="Gene3D" id="3.40.33.10">
    <property type="entry name" value="CAP"/>
    <property type="match status" value="1"/>
</dbReference>
<reference evidence="4" key="1">
    <citation type="submission" date="2020-09" db="EMBL/GenBank/DDBJ databases">
        <title>Sphingomonas sp., a new species isolated from pork steak.</title>
        <authorList>
            <person name="Heidler von Heilborn D."/>
        </authorList>
    </citation>
    <scope>NUCLEOTIDE SEQUENCE [LARGE SCALE GENOMIC DNA]</scope>
</reference>
<dbReference type="CDD" id="cd05379">
    <property type="entry name" value="CAP_bacterial"/>
    <property type="match status" value="1"/>
</dbReference>
<feature type="signal peptide" evidence="1">
    <location>
        <begin position="1"/>
        <end position="26"/>
    </location>
</feature>
<accession>A0A974S341</accession>